<dbReference type="NCBIfam" id="TIGR00756">
    <property type="entry name" value="PPR"/>
    <property type="match status" value="4"/>
</dbReference>
<dbReference type="FunFam" id="1.25.40.10:FF:000344">
    <property type="entry name" value="Pentatricopeptide repeat-containing protein"/>
    <property type="match status" value="1"/>
</dbReference>
<dbReference type="SUPFAM" id="SSF48452">
    <property type="entry name" value="TPR-like"/>
    <property type="match status" value="1"/>
</dbReference>
<organism evidence="3 4">
    <name type="scientific">Artemisia annua</name>
    <name type="common">Sweet wormwood</name>
    <dbReference type="NCBI Taxonomy" id="35608"/>
    <lineage>
        <taxon>Eukaryota</taxon>
        <taxon>Viridiplantae</taxon>
        <taxon>Streptophyta</taxon>
        <taxon>Embryophyta</taxon>
        <taxon>Tracheophyta</taxon>
        <taxon>Spermatophyta</taxon>
        <taxon>Magnoliopsida</taxon>
        <taxon>eudicotyledons</taxon>
        <taxon>Gunneridae</taxon>
        <taxon>Pentapetalae</taxon>
        <taxon>asterids</taxon>
        <taxon>campanulids</taxon>
        <taxon>Asterales</taxon>
        <taxon>Asteraceae</taxon>
        <taxon>Asteroideae</taxon>
        <taxon>Anthemideae</taxon>
        <taxon>Artemisiinae</taxon>
        <taxon>Artemisia</taxon>
    </lineage>
</organism>
<reference evidence="3 4" key="1">
    <citation type="journal article" date="2018" name="Mol. Plant">
        <title>The genome of Artemisia annua provides insight into the evolution of Asteraceae family and artemisinin biosynthesis.</title>
        <authorList>
            <person name="Shen Q."/>
            <person name="Zhang L."/>
            <person name="Liao Z."/>
            <person name="Wang S."/>
            <person name="Yan T."/>
            <person name="Shi P."/>
            <person name="Liu M."/>
            <person name="Fu X."/>
            <person name="Pan Q."/>
            <person name="Wang Y."/>
            <person name="Lv Z."/>
            <person name="Lu X."/>
            <person name="Zhang F."/>
            <person name="Jiang W."/>
            <person name="Ma Y."/>
            <person name="Chen M."/>
            <person name="Hao X."/>
            <person name="Li L."/>
            <person name="Tang Y."/>
            <person name="Lv G."/>
            <person name="Zhou Y."/>
            <person name="Sun X."/>
            <person name="Brodelius P.E."/>
            <person name="Rose J.K.C."/>
            <person name="Tang K."/>
        </authorList>
    </citation>
    <scope>NUCLEOTIDE SEQUENCE [LARGE SCALE GENOMIC DNA]</scope>
    <source>
        <strain evidence="4">cv. Huhao1</strain>
        <tissue evidence="3">Leaf</tissue>
    </source>
</reference>
<dbReference type="InterPro" id="IPR002885">
    <property type="entry name" value="PPR_rpt"/>
</dbReference>
<feature type="repeat" description="PPR" evidence="2">
    <location>
        <begin position="28"/>
        <end position="62"/>
    </location>
</feature>
<feature type="repeat" description="PPR" evidence="2">
    <location>
        <begin position="63"/>
        <end position="97"/>
    </location>
</feature>
<gene>
    <name evidence="3" type="ORF">CTI12_AA433070</name>
</gene>
<dbReference type="AlphaFoldDB" id="A0A2U1M0L3"/>
<dbReference type="Pfam" id="PF01535">
    <property type="entry name" value="PPR"/>
    <property type="match status" value="2"/>
</dbReference>
<name>A0A2U1M0L3_ARTAN</name>
<dbReference type="Pfam" id="PF13041">
    <property type="entry name" value="PPR_2"/>
    <property type="match status" value="3"/>
</dbReference>
<keyword evidence="4" id="KW-1185">Reference proteome</keyword>
<dbReference type="Gene3D" id="1.25.40.10">
    <property type="entry name" value="Tetratricopeptide repeat domain"/>
    <property type="match status" value="4"/>
</dbReference>
<dbReference type="PANTHER" id="PTHR47926:SF452">
    <property type="entry name" value="PENTATRICOPEPTIDE REPEAT-CONTAINING PROTEIN"/>
    <property type="match status" value="1"/>
</dbReference>
<dbReference type="GO" id="GO:0009451">
    <property type="term" value="P:RNA modification"/>
    <property type="evidence" value="ECO:0007669"/>
    <property type="project" value="InterPro"/>
</dbReference>
<evidence type="ECO:0000256" key="2">
    <source>
        <dbReference type="PROSITE-ProRule" id="PRU00708"/>
    </source>
</evidence>
<dbReference type="InterPro" id="IPR046960">
    <property type="entry name" value="PPR_At4g14850-like_plant"/>
</dbReference>
<dbReference type="PROSITE" id="PS51375">
    <property type="entry name" value="PPR"/>
    <property type="match status" value="5"/>
</dbReference>
<sequence>MSSLFGMYAKCGMFWVAMKVFDEMPEIDVGCWNTVISCYLHDGKFAKALELFGEMRDCGFECDSVTYTTVISVCAKVMDVERGKEVHDEAVRNGFGSDGFVQAALVDMYGKCGCLDLAVQVFEEIRVKSLVSWNSMIAGYGLRAEYIFKKMPKTNVVEWNLMISGYVAAGSYLESLGIYNDMNAAGIKPDAITFTSILAACSQLGALERGKEIHKCIIEGKFESNEIVMGALLDMYTKCGAVDEAQQVFSQLPERDLISWTTMMTAYGSHGRAFKALKLFQEMQDFNIKPDRVVFLGVISTCSHAGLVKEGRLHEAYAILQGNASIREDVELLSTLFPACHIHGDLELGEKIGCLLVDKTPDDPSMYIVLANMYASLKKWDEARKVRLKMKELGLRKNPGCTWIEIDKKIVPFLVEDKSIPQAGFVYQCLSVLAGHMNKDELLFDKTISNM</sequence>
<dbReference type="Pfam" id="PF20431">
    <property type="entry name" value="E_motif"/>
    <property type="match status" value="1"/>
</dbReference>
<accession>A0A2U1M0L3</accession>
<keyword evidence="1" id="KW-0677">Repeat</keyword>
<evidence type="ECO:0000313" key="3">
    <source>
        <dbReference type="EMBL" id="PWA54777.1"/>
    </source>
</evidence>
<evidence type="ECO:0000313" key="4">
    <source>
        <dbReference type="Proteomes" id="UP000245207"/>
    </source>
</evidence>
<dbReference type="OrthoDB" id="185373at2759"/>
<protein>
    <submittedName>
        <fullName evidence="3">Tetratricopeptide repeat (TPR)-like superfamily protein</fullName>
    </submittedName>
</protein>
<dbReference type="InterPro" id="IPR011990">
    <property type="entry name" value="TPR-like_helical_dom_sf"/>
</dbReference>
<evidence type="ECO:0000256" key="1">
    <source>
        <dbReference type="ARBA" id="ARBA00022737"/>
    </source>
</evidence>
<dbReference type="STRING" id="35608.A0A2U1M0L3"/>
<dbReference type="EMBL" id="PKPP01006968">
    <property type="protein sequence ID" value="PWA54777.1"/>
    <property type="molecule type" value="Genomic_DNA"/>
</dbReference>
<proteinExistence type="predicted"/>
<dbReference type="Proteomes" id="UP000245207">
    <property type="component" value="Unassembled WGS sequence"/>
</dbReference>
<feature type="repeat" description="PPR" evidence="2">
    <location>
        <begin position="256"/>
        <end position="290"/>
    </location>
</feature>
<dbReference type="GO" id="GO:0003723">
    <property type="term" value="F:RNA binding"/>
    <property type="evidence" value="ECO:0007669"/>
    <property type="project" value="InterPro"/>
</dbReference>
<dbReference type="PANTHER" id="PTHR47926">
    <property type="entry name" value="PENTATRICOPEPTIDE REPEAT-CONTAINING PROTEIN"/>
    <property type="match status" value="1"/>
</dbReference>
<feature type="repeat" description="PPR" evidence="2">
    <location>
        <begin position="155"/>
        <end position="189"/>
    </location>
</feature>
<comment type="caution">
    <text evidence="3">The sequence shown here is derived from an EMBL/GenBank/DDBJ whole genome shotgun (WGS) entry which is preliminary data.</text>
</comment>
<feature type="repeat" description="PPR" evidence="2">
    <location>
        <begin position="363"/>
        <end position="397"/>
    </location>
</feature>
<dbReference type="InterPro" id="IPR046848">
    <property type="entry name" value="E_motif"/>
</dbReference>